<organism evidence="1 2">
    <name type="scientific">Deinococcus aquiradiocola</name>
    <dbReference type="NCBI Taxonomy" id="393059"/>
    <lineage>
        <taxon>Bacteria</taxon>
        <taxon>Thermotogati</taxon>
        <taxon>Deinococcota</taxon>
        <taxon>Deinococci</taxon>
        <taxon>Deinococcales</taxon>
        <taxon>Deinococcaceae</taxon>
        <taxon>Deinococcus</taxon>
    </lineage>
</organism>
<keyword evidence="2" id="KW-1185">Reference proteome</keyword>
<proteinExistence type="predicted"/>
<evidence type="ECO:0000313" key="2">
    <source>
        <dbReference type="Proteomes" id="UP000635726"/>
    </source>
</evidence>
<reference evidence="1" key="2">
    <citation type="submission" date="2020-09" db="EMBL/GenBank/DDBJ databases">
        <authorList>
            <person name="Sun Q."/>
            <person name="Ohkuma M."/>
        </authorList>
    </citation>
    <scope>NUCLEOTIDE SEQUENCE</scope>
    <source>
        <strain evidence="1">JCM 14371</strain>
    </source>
</reference>
<dbReference type="AlphaFoldDB" id="A0A917P7D9"/>
<dbReference type="Proteomes" id="UP000635726">
    <property type="component" value="Unassembled WGS sequence"/>
</dbReference>
<dbReference type="EMBL" id="BMOE01000001">
    <property type="protein sequence ID" value="GGJ65330.1"/>
    <property type="molecule type" value="Genomic_DNA"/>
</dbReference>
<evidence type="ECO:0000313" key="1">
    <source>
        <dbReference type="EMBL" id="GGJ65330.1"/>
    </source>
</evidence>
<reference evidence="1" key="1">
    <citation type="journal article" date="2014" name="Int. J. Syst. Evol. Microbiol.">
        <title>Complete genome sequence of Corynebacterium casei LMG S-19264T (=DSM 44701T), isolated from a smear-ripened cheese.</title>
        <authorList>
            <consortium name="US DOE Joint Genome Institute (JGI-PGF)"/>
            <person name="Walter F."/>
            <person name="Albersmeier A."/>
            <person name="Kalinowski J."/>
            <person name="Ruckert C."/>
        </authorList>
    </citation>
    <scope>NUCLEOTIDE SEQUENCE</scope>
    <source>
        <strain evidence="1">JCM 14371</strain>
    </source>
</reference>
<comment type="caution">
    <text evidence="1">The sequence shown here is derived from an EMBL/GenBank/DDBJ whole genome shotgun (WGS) entry which is preliminary data.</text>
</comment>
<gene>
    <name evidence="1" type="ORF">GCM10008939_06570</name>
</gene>
<sequence length="72" mass="7829">MQDPAKVQGAFSATLRQQPDALALRIIRVYPDDTLPGVGASIDWLGYPLIVVAMSDPSDFTGTRVLTGRLER</sequence>
<accession>A0A917P7D9</accession>
<name>A0A917P7D9_9DEIO</name>
<protein>
    <submittedName>
        <fullName evidence="1">Uncharacterized protein</fullName>
    </submittedName>
</protein>